<dbReference type="PANTHER" id="PTHR12984:SF3">
    <property type="entry name" value="N-TERMINAL KINASE-LIKE PROTEIN"/>
    <property type="match status" value="1"/>
</dbReference>
<dbReference type="Gene3D" id="1.25.10.10">
    <property type="entry name" value="Leucine-rich Repeat Variant"/>
    <property type="match status" value="1"/>
</dbReference>
<dbReference type="InterPro" id="IPR011989">
    <property type="entry name" value="ARM-like"/>
</dbReference>
<protein>
    <submittedName>
        <fullName evidence="1">Uncharacterized protein</fullName>
    </submittedName>
</protein>
<dbReference type="InterPro" id="IPR051177">
    <property type="entry name" value="CIK-Related_Protein"/>
</dbReference>
<feature type="non-terminal residue" evidence="1">
    <location>
        <position position="1"/>
    </location>
</feature>
<dbReference type="EMBL" id="JBDODL010005040">
    <property type="protein sequence ID" value="MES1923187.1"/>
    <property type="molecule type" value="Genomic_DNA"/>
</dbReference>
<dbReference type="PANTHER" id="PTHR12984">
    <property type="entry name" value="SCY1-RELATED S/T PROTEIN KINASE-LIKE"/>
    <property type="match status" value="1"/>
</dbReference>
<organism evidence="1 2">
    <name type="scientific">Bonamia ostreae</name>
    <dbReference type="NCBI Taxonomy" id="126728"/>
    <lineage>
        <taxon>Eukaryota</taxon>
        <taxon>Sar</taxon>
        <taxon>Rhizaria</taxon>
        <taxon>Endomyxa</taxon>
        <taxon>Ascetosporea</taxon>
        <taxon>Haplosporida</taxon>
        <taxon>Bonamia</taxon>
    </lineage>
</organism>
<reference evidence="1 2" key="1">
    <citation type="journal article" date="2024" name="BMC Biol.">
        <title>Comparative genomics of Ascetosporea gives new insight into the evolutionary basis for animal parasitism in Rhizaria.</title>
        <authorList>
            <person name="Hiltunen Thoren M."/>
            <person name="Onut-Brannstrom I."/>
            <person name="Alfjorden A."/>
            <person name="Peckova H."/>
            <person name="Swords F."/>
            <person name="Hooper C."/>
            <person name="Holzer A.S."/>
            <person name="Bass D."/>
            <person name="Burki F."/>
        </authorList>
    </citation>
    <scope>NUCLEOTIDE SEQUENCE [LARGE SCALE GENOMIC DNA]</scope>
    <source>
        <strain evidence="1">20-A016</strain>
    </source>
</reference>
<comment type="caution">
    <text evidence="1">The sequence shown here is derived from an EMBL/GenBank/DDBJ whole genome shotgun (WGS) entry which is preliminary data.</text>
</comment>
<sequence length="177" mass="21019">IFTKQNVHYFTKNHFKQKFSSSLYNNVDSMISNETFPASTFECWNLAAFIITFRSKDKKDVGVPFYLLRHFKCLLSENYGKRQSPIPDFLNSQFFDNNLINVNLFLLEINLKTKLEKIEFFAKMKKQINNLPRRYLAKKVLPVLLEIVFQDFEKNEDILYLIMTAGNFVDKTEYNKL</sequence>
<gene>
    <name evidence="1" type="ORF">MHBO_004733</name>
</gene>
<dbReference type="Proteomes" id="UP001439008">
    <property type="component" value="Unassembled WGS sequence"/>
</dbReference>
<feature type="non-terminal residue" evidence="1">
    <location>
        <position position="177"/>
    </location>
</feature>
<proteinExistence type="predicted"/>
<evidence type="ECO:0000313" key="2">
    <source>
        <dbReference type="Proteomes" id="UP001439008"/>
    </source>
</evidence>
<accession>A0ABV2AU61</accession>
<name>A0ABV2AU61_9EUKA</name>
<keyword evidence="2" id="KW-1185">Reference proteome</keyword>
<evidence type="ECO:0000313" key="1">
    <source>
        <dbReference type="EMBL" id="MES1923187.1"/>
    </source>
</evidence>